<dbReference type="CDD" id="cd07067">
    <property type="entry name" value="HP_PGM_like"/>
    <property type="match status" value="1"/>
</dbReference>
<keyword evidence="1" id="KW-0378">Hydrolase</keyword>
<organism evidence="4">
    <name type="scientific">Eremomyces bilateralis CBS 781.70</name>
    <dbReference type="NCBI Taxonomy" id="1392243"/>
    <lineage>
        <taxon>Eukaryota</taxon>
        <taxon>Fungi</taxon>
        <taxon>Dikarya</taxon>
        <taxon>Ascomycota</taxon>
        <taxon>Pezizomycotina</taxon>
        <taxon>Dothideomycetes</taxon>
        <taxon>Dothideomycetes incertae sedis</taxon>
        <taxon>Eremomycetales</taxon>
        <taxon>Eremomycetaceae</taxon>
        <taxon>Eremomyces</taxon>
    </lineage>
</organism>
<evidence type="ECO:0000256" key="3">
    <source>
        <dbReference type="PIRSR" id="PIRSR613078-2"/>
    </source>
</evidence>
<sequence length="306" mass="33970">MRLYLIRHGETVDNVAQLYAGSRDSPLTNHGFQQATRLGQHLHSQGVKFSRVFSSDLQRAVKTAEQVLKPHAEQDDVVPHTKVALIREQDFGSFEGATFLPRAKAPGIPLAHEVDANAAYHVPMESIDSMERRVDEFLADHLISAVHGTERLENQSIAVVSHGITLSVMWGRLLARFLPTKSVAFHQDLSSLRSPPSLEGLGNWSNTGYLELDLFRGPETVLRGLKEPAPDTDTEVVAETTVVMQQDKEKSESVVLTLDGWTTTIRVVNGRDHLTGLKRTRGGVGSSRFGFLVEPLVVAWSSRWRH</sequence>
<feature type="binding site" evidence="3">
    <location>
        <position position="59"/>
    </location>
    <ligand>
        <name>substrate</name>
    </ligand>
</feature>
<dbReference type="SMART" id="SM00855">
    <property type="entry name" value="PGAM"/>
    <property type="match status" value="1"/>
</dbReference>
<keyword evidence="5" id="KW-1185">Reference proteome</keyword>
<evidence type="ECO:0000313" key="6">
    <source>
        <dbReference type="RefSeq" id="XP_033530513.1"/>
    </source>
</evidence>
<evidence type="ECO:0000256" key="1">
    <source>
        <dbReference type="ARBA" id="ARBA00022801"/>
    </source>
</evidence>
<dbReference type="SUPFAM" id="SSF53254">
    <property type="entry name" value="Phosphoglycerate mutase-like"/>
    <property type="match status" value="1"/>
</dbReference>
<reference evidence="4 6" key="1">
    <citation type="submission" date="2020-01" db="EMBL/GenBank/DDBJ databases">
        <authorList>
            <consortium name="DOE Joint Genome Institute"/>
            <person name="Haridas S."/>
            <person name="Albert R."/>
            <person name="Binder M."/>
            <person name="Bloem J."/>
            <person name="Labutti K."/>
            <person name="Salamov A."/>
            <person name="Andreopoulos B."/>
            <person name="Baker S.E."/>
            <person name="Barry K."/>
            <person name="Bills G."/>
            <person name="Bluhm B.H."/>
            <person name="Cannon C."/>
            <person name="Castanera R."/>
            <person name="Culley D.E."/>
            <person name="Daum C."/>
            <person name="Ezra D."/>
            <person name="Gonzalez J.B."/>
            <person name="Henrissat B."/>
            <person name="Kuo A."/>
            <person name="Liang C."/>
            <person name="Lipzen A."/>
            <person name="Lutzoni F."/>
            <person name="Magnuson J."/>
            <person name="Mondo S."/>
            <person name="Nolan M."/>
            <person name="Ohm R."/>
            <person name="Pangilinan J."/>
            <person name="Park H.-J."/>
            <person name="Ramirez L."/>
            <person name="Alfaro M."/>
            <person name="Sun H."/>
            <person name="Tritt A."/>
            <person name="Yoshinaga Y."/>
            <person name="Zwiers L.-H."/>
            <person name="Turgeon B.G."/>
            <person name="Goodwin S.B."/>
            <person name="Spatafora J.W."/>
            <person name="Crous P.W."/>
            <person name="Grigoriev I.V."/>
        </authorList>
    </citation>
    <scope>NUCLEOTIDE SEQUENCE</scope>
    <source>
        <strain evidence="4 6">CBS 781.70</strain>
    </source>
</reference>
<feature type="active site" description="Proton donor/acceptor" evidence="2">
    <location>
        <position position="88"/>
    </location>
</feature>
<dbReference type="GeneID" id="54414948"/>
<evidence type="ECO:0000313" key="4">
    <source>
        <dbReference type="EMBL" id="KAF1808882.1"/>
    </source>
</evidence>
<dbReference type="OrthoDB" id="354304at2759"/>
<reference evidence="6" key="2">
    <citation type="submission" date="2020-04" db="EMBL/GenBank/DDBJ databases">
        <authorList>
            <consortium name="NCBI Genome Project"/>
        </authorList>
    </citation>
    <scope>NUCLEOTIDE SEQUENCE</scope>
    <source>
        <strain evidence="6">CBS 781.70</strain>
    </source>
</reference>
<dbReference type="GO" id="GO:0045820">
    <property type="term" value="P:negative regulation of glycolytic process"/>
    <property type="evidence" value="ECO:0007669"/>
    <property type="project" value="TreeGrafter"/>
</dbReference>
<proteinExistence type="predicted"/>
<dbReference type="InterPro" id="IPR051695">
    <property type="entry name" value="Phosphoglycerate_Mutase"/>
</dbReference>
<dbReference type="InterPro" id="IPR029033">
    <property type="entry name" value="His_PPase_superfam"/>
</dbReference>
<dbReference type="PANTHER" id="PTHR46517">
    <property type="entry name" value="FRUCTOSE-2,6-BISPHOSPHATASE TIGAR"/>
    <property type="match status" value="1"/>
</dbReference>
<name>A0A6G1FT71_9PEZI</name>
<feature type="binding site" evidence="3">
    <location>
        <begin position="7"/>
        <end position="14"/>
    </location>
    <ligand>
        <name>substrate</name>
    </ligand>
</feature>
<feature type="active site" description="Tele-phosphohistidine intermediate" evidence="2">
    <location>
        <position position="8"/>
    </location>
</feature>
<dbReference type="GO" id="GO:0043456">
    <property type="term" value="P:regulation of pentose-phosphate shunt"/>
    <property type="evidence" value="ECO:0007669"/>
    <property type="project" value="TreeGrafter"/>
</dbReference>
<accession>A0A6G1FT71</accession>
<evidence type="ECO:0000256" key="2">
    <source>
        <dbReference type="PIRSR" id="PIRSR613078-1"/>
    </source>
</evidence>
<reference evidence="6" key="3">
    <citation type="submission" date="2025-04" db="UniProtKB">
        <authorList>
            <consortium name="RefSeq"/>
        </authorList>
    </citation>
    <scope>IDENTIFICATION</scope>
    <source>
        <strain evidence="6">CBS 781.70</strain>
    </source>
</reference>
<dbReference type="EMBL" id="ML975178">
    <property type="protein sequence ID" value="KAF1808882.1"/>
    <property type="molecule type" value="Genomic_DNA"/>
</dbReference>
<dbReference type="PANTHER" id="PTHR46517:SF1">
    <property type="entry name" value="FRUCTOSE-2,6-BISPHOSPHATASE TIGAR"/>
    <property type="match status" value="1"/>
</dbReference>
<dbReference type="Gene3D" id="3.40.50.1240">
    <property type="entry name" value="Phosphoglycerate mutase-like"/>
    <property type="match status" value="1"/>
</dbReference>
<protein>
    <submittedName>
        <fullName evidence="4 6">Phosphoglycerate mutase-like protein</fullName>
    </submittedName>
</protein>
<dbReference type="GO" id="GO:0004331">
    <property type="term" value="F:fructose-2,6-bisphosphate 2-phosphatase activity"/>
    <property type="evidence" value="ECO:0007669"/>
    <property type="project" value="TreeGrafter"/>
</dbReference>
<dbReference type="Proteomes" id="UP000504638">
    <property type="component" value="Unplaced"/>
</dbReference>
<gene>
    <name evidence="4 6" type="ORF">P152DRAFT_206804</name>
</gene>
<dbReference type="GO" id="GO:0005829">
    <property type="term" value="C:cytosol"/>
    <property type="evidence" value="ECO:0007669"/>
    <property type="project" value="TreeGrafter"/>
</dbReference>
<evidence type="ECO:0000313" key="5">
    <source>
        <dbReference type="Proteomes" id="UP000504638"/>
    </source>
</evidence>
<dbReference type="InterPro" id="IPR013078">
    <property type="entry name" value="His_Pase_superF_clade-1"/>
</dbReference>
<dbReference type="InterPro" id="IPR001345">
    <property type="entry name" value="PG/BPGM_mutase_AS"/>
</dbReference>
<dbReference type="AlphaFoldDB" id="A0A6G1FT71"/>
<dbReference type="PROSITE" id="PS00175">
    <property type="entry name" value="PG_MUTASE"/>
    <property type="match status" value="1"/>
</dbReference>
<dbReference type="RefSeq" id="XP_033530513.1">
    <property type="nucleotide sequence ID" value="XM_033674378.1"/>
</dbReference>
<dbReference type="Pfam" id="PF00300">
    <property type="entry name" value="His_Phos_1"/>
    <property type="match status" value="1"/>
</dbReference>